<name>A0ABN9Z3G1_PIPNA</name>
<evidence type="ECO:0000313" key="1">
    <source>
        <dbReference type="EMBL" id="CAK6432860.1"/>
    </source>
</evidence>
<sequence>MQCLRKVSRTGTFILPWRREMVHSVTGKQEAPRTSFTPSLFHSSLCSKHTPGPQQWLWRVHIKVLCQTLRDMRSFFVQPPLAFPPPQTRRLFMNRALNQGPCVFENTWRCIDVFSV</sequence>
<evidence type="ECO:0000313" key="2">
    <source>
        <dbReference type="Proteomes" id="UP001314169"/>
    </source>
</evidence>
<protein>
    <submittedName>
        <fullName evidence="1">Uncharacterized protein</fullName>
    </submittedName>
</protein>
<proteinExistence type="predicted"/>
<dbReference type="Proteomes" id="UP001314169">
    <property type="component" value="Chromosome 1"/>
</dbReference>
<accession>A0ABN9Z3G1</accession>
<keyword evidence="2" id="KW-1185">Reference proteome</keyword>
<organism evidence="1 2">
    <name type="scientific">Pipistrellus nathusii</name>
    <name type="common">Nathusius' pipistrelle</name>
    <dbReference type="NCBI Taxonomy" id="59473"/>
    <lineage>
        <taxon>Eukaryota</taxon>
        <taxon>Metazoa</taxon>
        <taxon>Chordata</taxon>
        <taxon>Craniata</taxon>
        <taxon>Vertebrata</taxon>
        <taxon>Euteleostomi</taxon>
        <taxon>Mammalia</taxon>
        <taxon>Eutheria</taxon>
        <taxon>Laurasiatheria</taxon>
        <taxon>Chiroptera</taxon>
        <taxon>Yangochiroptera</taxon>
        <taxon>Vespertilionidae</taxon>
        <taxon>Pipistrellus</taxon>
    </lineage>
</organism>
<reference evidence="1" key="1">
    <citation type="submission" date="2023-12" db="EMBL/GenBank/DDBJ databases">
        <authorList>
            <person name="Brown T."/>
        </authorList>
    </citation>
    <scope>NUCLEOTIDE SEQUENCE</scope>
</reference>
<dbReference type="EMBL" id="OY882858">
    <property type="protein sequence ID" value="CAK6432860.1"/>
    <property type="molecule type" value="Genomic_DNA"/>
</dbReference>
<gene>
    <name evidence="1" type="ORF">MPIPNATIZW_LOCUS1166</name>
</gene>